<protein>
    <submittedName>
        <fullName evidence="3">NADPH oxidase 5 isoform 2</fullName>
    </submittedName>
</protein>
<dbReference type="InterPro" id="IPR050369">
    <property type="entry name" value="RBOH/FRE"/>
</dbReference>
<feature type="domain" description="Ferric reductase NAD binding" evidence="2">
    <location>
        <begin position="9"/>
        <end position="130"/>
    </location>
</feature>
<dbReference type="GO" id="GO:0016491">
    <property type="term" value="F:oxidoreductase activity"/>
    <property type="evidence" value="ECO:0007669"/>
    <property type="project" value="UniProtKB-KW"/>
</dbReference>
<evidence type="ECO:0000313" key="4">
    <source>
        <dbReference type="Proteomes" id="UP000023152"/>
    </source>
</evidence>
<dbReference type="GO" id="GO:0005886">
    <property type="term" value="C:plasma membrane"/>
    <property type="evidence" value="ECO:0007669"/>
    <property type="project" value="TreeGrafter"/>
</dbReference>
<organism evidence="3 4">
    <name type="scientific">Reticulomyxa filosa</name>
    <dbReference type="NCBI Taxonomy" id="46433"/>
    <lineage>
        <taxon>Eukaryota</taxon>
        <taxon>Sar</taxon>
        <taxon>Rhizaria</taxon>
        <taxon>Retaria</taxon>
        <taxon>Foraminifera</taxon>
        <taxon>Monothalamids</taxon>
        <taxon>Reticulomyxidae</taxon>
        <taxon>Reticulomyxa</taxon>
    </lineage>
</organism>
<dbReference type="Pfam" id="PF08030">
    <property type="entry name" value="NAD_binding_6"/>
    <property type="match status" value="1"/>
</dbReference>
<reference evidence="3 4" key="1">
    <citation type="journal article" date="2013" name="Curr. Biol.">
        <title>The Genome of the Foraminiferan Reticulomyxa filosa.</title>
        <authorList>
            <person name="Glockner G."/>
            <person name="Hulsmann N."/>
            <person name="Schleicher M."/>
            <person name="Noegel A.A."/>
            <person name="Eichinger L."/>
            <person name="Gallinger C."/>
            <person name="Pawlowski J."/>
            <person name="Sierra R."/>
            <person name="Euteneuer U."/>
            <person name="Pillet L."/>
            <person name="Moustafa A."/>
            <person name="Platzer M."/>
            <person name="Groth M."/>
            <person name="Szafranski K."/>
            <person name="Schliwa M."/>
        </authorList>
    </citation>
    <scope>NUCLEOTIDE SEQUENCE [LARGE SCALE GENOMIC DNA]</scope>
</reference>
<evidence type="ECO:0000256" key="1">
    <source>
        <dbReference type="ARBA" id="ARBA00023002"/>
    </source>
</evidence>
<dbReference type="Gene3D" id="3.40.50.80">
    <property type="entry name" value="Nucleotide-binding domain of ferredoxin-NADP reductase (FNR) module"/>
    <property type="match status" value="1"/>
</dbReference>
<dbReference type="InterPro" id="IPR039261">
    <property type="entry name" value="FNR_nucleotide-bd"/>
</dbReference>
<comment type="caution">
    <text evidence="3">The sequence shown here is derived from an EMBL/GenBank/DDBJ whole genome shotgun (WGS) entry which is preliminary data.</text>
</comment>
<evidence type="ECO:0000259" key="2">
    <source>
        <dbReference type="Pfam" id="PF08030"/>
    </source>
</evidence>
<dbReference type="EMBL" id="ASPP01033528">
    <property type="protein sequence ID" value="ETO03357.1"/>
    <property type="molecule type" value="Genomic_DNA"/>
</dbReference>
<proteinExistence type="predicted"/>
<keyword evidence="4" id="KW-1185">Reference proteome</keyword>
<accession>X6LQF0</accession>
<sequence>MHLVIEHFYNHRVDFIWSLRQQEKVEWFLTFLTELRDVWDEFNIRIYLTSRNYDGIESGGLQLLDNNEIGKISVDGLEVYLGRADWSRILDEMVDYHLSIFGVSGDEKDNQIGVICCGQHDFAKVIEQECIQKSSPKCNFRFYGETF</sequence>
<dbReference type="PANTHER" id="PTHR11972">
    <property type="entry name" value="NADPH OXIDASE"/>
    <property type="match status" value="1"/>
</dbReference>
<dbReference type="InterPro" id="IPR013121">
    <property type="entry name" value="Fe_red_NAD-bd_6"/>
</dbReference>
<dbReference type="Proteomes" id="UP000023152">
    <property type="component" value="Unassembled WGS sequence"/>
</dbReference>
<name>X6LQF0_RETFI</name>
<dbReference type="PANTHER" id="PTHR11972:SF153">
    <property type="entry name" value="SUPEROXIDE-GENERATING NADPH OXIDASE HEAVY CHAIN SUBUNIT A"/>
    <property type="match status" value="1"/>
</dbReference>
<keyword evidence="1" id="KW-0560">Oxidoreductase</keyword>
<evidence type="ECO:0000313" key="3">
    <source>
        <dbReference type="EMBL" id="ETO03357.1"/>
    </source>
</evidence>
<gene>
    <name evidence="3" type="ORF">RFI_34053</name>
</gene>
<dbReference type="AlphaFoldDB" id="X6LQF0"/>